<dbReference type="RefSeq" id="WP_224163315.1">
    <property type="nucleotide sequence ID" value="NZ_JAIRBT010000022.1"/>
</dbReference>
<sequence>MKVTSPSLALLCALLWQMPAQAAHQANDGVLRLYGPGGPDSALKRAADAFARKSNVPVVVTAGPESGWSQQASQDADLIFAGAEQSMSAFLERYPFLDPQSARPYYLRRAVIAVQKGNPSRINGIDDLLRRPLRVVVTEGRGSYNTSGTGLWEDVAGRLGSLADLQALRRNIVAYEQGSGASYRAFTRLKADAWITWVHWPLNQSDKVDYVEIEPQRRIFRGLSIAQARSADPITRRFLAFIESPEGETYFAQDGWTR</sequence>
<keyword evidence="1" id="KW-0732">Signal</keyword>
<evidence type="ECO:0000256" key="1">
    <source>
        <dbReference type="SAM" id="SignalP"/>
    </source>
</evidence>
<gene>
    <name evidence="2" type="ORF">LA374_15150</name>
</gene>
<dbReference type="Pfam" id="PF13531">
    <property type="entry name" value="SBP_bac_11"/>
    <property type="match status" value="1"/>
</dbReference>
<accession>A0ABS7VDS3</accession>
<keyword evidence="3" id="KW-1185">Reference proteome</keyword>
<organism evidence="2 3">
    <name type="scientific">Aeromonas schubertii</name>
    <dbReference type="NCBI Taxonomy" id="652"/>
    <lineage>
        <taxon>Bacteria</taxon>
        <taxon>Pseudomonadati</taxon>
        <taxon>Pseudomonadota</taxon>
        <taxon>Gammaproteobacteria</taxon>
        <taxon>Aeromonadales</taxon>
        <taxon>Aeromonadaceae</taxon>
        <taxon>Aeromonas</taxon>
    </lineage>
</organism>
<reference evidence="2 3" key="1">
    <citation type="submission" date="2021-09" db="EMBL/GenBank/DDBJ databases">
        <title>Aeromonas schubertii isolated from Asian sea bass.</title>
        <authorList>
            <person name="Pinpimai K."/>
        </authorList>
    </citation>
    <scope>NUCLEOTIDE SEQUENCE [LARGE SCALE GENOMIC DNA]</scope>
    <source>
        <strain evidence="2 3">CHULA2021a</strain>
    </source>
</reference>
<protein>
    <submittedName>
        <fullName evidence="2">Substrate-binding domain-containing protein</fullName>
    </submittedName>
</protein>
<comment type="caution">
    <text evidence="2">The sequence shown here is derived from an EMBL/GenBank/DDBJ whole genome shotgun (WGS) entry which is preliminary data.</text>
</comment>
<evidence type="ECO:0000313" key="2">
    <source>
        <dbReference type="EMBL" id="MBZ6067539.1"/>
    </source>
</evidence>
<proteinExistence type="predicted"/>
<dbReference type="Gene3D" id="3.40.190.10">
    <property type="entry name" value="Periplasmic binding protein-like II"/>
    <property type="match status" value="2"/>
</dbReference>
<dbReference type="Proteomes" id="UP000774958">
    <property type="component" value="Unassembled WGS sequence"/>
</dbReference>
<feature type="chain" id="PRO_5047488532" evidence="1">
    <location>
        <begin position="23"/>
        <end position="258"/>
    </location>
</feature>
<evidence type="ECO:0000313" key="3">
    <source>
        <dbReference type="Proteomes" id="UP000774958"/>
    </source>
</evidence>
<name>A0ABS7VDS3_9GAMM</name>
<feature type="signal peptide" evidence="1">
    <location>
        <begin position="1"/>
        <end position="22"/>
    </location>
</feature>
<dbReference type="EMBL" id="JAIRBT010000022">
    <property type="protein sequence ID" value="MBZ6067539.1"/>
    <property type="molecule type" value="Genomic_DNA"/>
</dbReference>
<dbReference type="SUPFAM" id="SSF53850">
    <property type="entry name" value="Periplasmic binding protein-like II"/>
    <property type="match status" value="1"/>
</dbReference>